<dbReference type="PANTHER" id="PTHR12526:SF630">
    <property type="entry name" value="GLYCOSYLTRANSFERASE"/>
    <property type="match status" value="1"/>
</dbReference>
<evidence type="ECO:0000313" key="3">
    <source>
        <dbReference type="EMBL" id="TKB05213.1"/>
    </source>
</evidence>
<evidence type="ECO:0000259" key="2">
    <source>
        <dbReference type="Pfam" id="PF13439"/>
    </source>
</evidence>
<accession>A0A4U0ZK23</accession>
<dbReference type="Pfam" id="PF13439">
    <property type="entry name" value="Glyco_transf_4"/>
    <property type="match status" value="1"/>
</dbReference>
<dbReference type="GO" id="GO:0016757">
    <property type="term" value="F:glycosyltransferase activity"/>
    <property type="evidence" value="ECO:0007669"/>
    <property type="project" value="UniProtKB-ARBA"/>
</dbReference>
<dbReference type="PANTHER" id="PTHR12526">
    <property type="entry name" value="GLYCOSYLTRANSFERASE"/>
    <property type="match status" value="1"/>
</dbReference>
<comment type="caution">
    <text evidence="3">The sequence shown here is derived from an EMBL/GenBank/DDBJ whole genome shotgun (WGS) entry which is preliminary data.</text>
</comment>
<evidence type="ECO:0000313" key="4">
    <source>
        <dbReference type="Proteomes" id="UP000305471"/>
    </source>
</evidence>
<dbReference type="CDD" id="cd03811">
    <property type="entry name" value="GT4_GT28_WabH-like"/>
    <property type="match status" value="1"/>
</dbReference>
<dbReference type="RefSeq" id="WP_136780969.1">
    <property type="nucleotide sequence ID" value="NZ_SWCO01000001.1"/>
</dbReference>
<dbReference type="EMBL" id="SWCO01000001">
    <property type="protein sequence ID" value="TKB05213.1"/>
    <property type="molecule type" value="Genomic_DNA"/>
</dbReference>
<feature type="domain" description="Glycosyltransferase subfamily 4-like N-terminal" evidence="2">
    <location>
        <begin position="14"/>
        <end position="175"/>
    </location>
</feature>
<feature type="domain" description="Glycosyl transferase family 1" evidence="1">
    <location>
        <begin position="191"/>
        <end position="338"/>
    </location>
</feature>
<keyword evidence="4" id="KW-1185">Reference proteome</keyword>
<sequence>MAKICIVLHDLRGGGAEKMMVRLANQMIEDGDHVDMILITEGGSNKPYLSEEVNLIELRCERTLNAFGPLRSALKRCQPDGILAALTHINVITAITCASLGWLKKLSVSERNAFSLDKKVNSDKVMKATYFLAPYIYRLLPNPVIAVSKGVAQDLIDTTVVRAKDVVTAPNPVITKETELAAQQPPKHPWLIDKSIPTVIAVGRLSYQKGFDMLLNAFSDVQNNIPSRLIIFGEGELREELEQQVNDLGLTDNVSLPGYSDNIIAEMKAADLYVLSSRFEGSPNAIVEAMSVGTQVVAFDCPHGAREILQDGQVAPLIEYENVKVLSTAIENELIKNETKVGNIELIESVKRFTASVSAEKYKSFIVS</sequence>
<dbReference type="InterPro" id="IPR028098">
    <property type="entry name" value="Glyco_trans_4-like_N"/>
</dbReference>
<evidence type="ECO:0000259" key="1">
    <source>
        <dbReference type="Pfam" id="PF00534"/>
    </source>
</evidence>
<organism evidence="3 4">
    <name type="scientific">Alteromonas portus</name>
    <dbReference type="NCBI Taxonomy" id="2565549"/>
    <lineage>
        <taxon>Bacteria</taxon>
        <taxon>Pseudomonadati</taxon>
        <taxon>Pseudomonadota</taxon>
        <taxon>Gammaproteobacteria</taxon>
        <taxon>Alteromonadales</taxon>
        <taxon>Alteromonadaceae</taxon>
        <taxon>Alteromonas/Salinimonas group</taxon>
        <taxon>Alteromonas</taxon>
    </lineage>
</organism>
<reference evidence="3 4" key="1">
    <citation type="submission" date="2019-04" db="EMBL/GenBank/DDBJ databases">
        <title>Alteromonas portus sp. nov., an alginate lyase-excreting marine bacterium.</title>
        <authorList>
            <person name="Huang H."/>
            <person name="Mo K."/>
            <person name="Bao S."/>
        </authorList>
    </citation>
    <scope>NUCLEOTIDE SEQUENCE [LARGE SCALE GENOMIC DNA]</scope>
    <source>
        <strain evidence="3 4">HB161718</strain>
    </source>
</reference>
<dbReference type="Proteomes" id="UP000305471">
    <property type="component" value="Unassembled WGS sequence"/>
</dbReference>
<dbReference type="SUPFAM" id="SSF53756">
    <property type="entry name" value="UDP-Glycosyltransferase/glycogen phosphorylase"/>
    <property type="match status" value="1"/>
</dbReference>
<protein>
    <submittedName>
        <fullName evidence="3">Glycosyltransferase</fullName>
    </submittedName>
</protein>
<dbReference type="AlphaFoldDB" id="A0A4U0ZK23"/>
<proteinExistence type="predicted"/>
<dbReference type="OrthoDB" id="9792269at2"/>
<dbReference type="Pfam" id="PF00534">
    <property type="entry name" value="Glycos_transf_1"/>
    <property type="match status" value="1"/>
</dbReference>
<name>A0A4U0ZK23_9ALTE</name>
<dbReference type="Gene3D" id="3.40.50.2000">
    <property type="entry name" value="Glycogen Phosphorylase B"/>
    <property type="match status" value="2"/>
</dbReference>
<gene>
    <name evidence="3" type="ORF">E5672_03785</name>
</gene>
<dbReference type="InterPro" id="IPR001296">
    <property type="entry name" value="Glyco_trans_1"/>
</dbReference>
<keyword evidence="3" id="KW-0808">Transferase</keyword>